<feature type="active site" evidence="1">
    <location>
        <position position="223"/>
    </location>
</feature>
<dbReference type="PIRSF" id="PIRSF001522">
    <property type="entry name" value="Peptidase_A26"/>
    <property type="match status" value="1"/>
</dbReference>
<dbReference type="InterPro" id="IPR000036">
    <property type="entry name" value="Peptidase_A26_omptin"/>
</dbReference>
<dbReference type="STRING" id="658187.LDG_6420"/>
<dbReference type="SUPFAM" id="SSF69917">
    <property type="entry name" value="OMPT-like"/>
    <property type="match status" value="1"/>
</dbReference>
<dbReference type="Pfam" id="PF01278">
    <property type="entry name" value="Omptin"/>
    <property type="match status" value="1"/>
</dbReference>
<dbReference type="EMBL" id="JH413813">
    <property type="protein sequence ID" value="EHL31490.1"/>
    <property type="molecule type" value="Genomic_DNA"/>
</dbReference>
<dbReference type="Gene3D" id="2.40.128.90">
    <property type="entry name" value="OMPT-like"/>
    <property type="match status" value="1"/>
</dbReference>
<dbReference type="PRINTS" id="PR00482">
    <property type="entry name" value="OMPTIN"/>
</dbReference>
<dbReference type="InterPro" id="IPR053724">
    <property type="entry name" value="OMP_A26_sf"/>
</dbReference>
<accession>G9EMF4</accession>
<evidence type="ECO:0000256" key="2">
    <source>
        <dbReference type="SAM" id="SignalP"/>
    </source>
</evidence>
<feature type="active site" evidence="1">
    <location>
        <position position="99"/>
    </location>
</feature>
<dbReference type="InParanoid" id="G9EMF4"/>
<dbReference type="GO" id="GO:0009279">
    <property type="term" value="C:cell outer membrane"/>
    <property type="evidence" value="ECO:0007669"/>
    <property type="project" value="InterPro"/>
</dbReference>
<dbReference type="HOGENOM" id="CLU_063041_1_0_6"/>
<feature type="signal peptide" evidence="2">
    <location>
        <begin position="1"/>
        <end position="21"/>
    </location>
</feature>
<dbReference type="AlphaFoldDB" id="G9EMF4"/>
<evidence type="ECO:0000313" key="3">
    <source>
        <dbReference type="EMBL" id="EHL31490.1"/>
    </source>
</evidence>
<name>G9EMF4_9GAMM</name>
<sequence length="310" mass="35054">MRKTKWLMTLAIMSTTSQAISATYTNDRLSLNGSIGYLAGKSQEYVYDRNTGHKISQLNWRIKGDAVIKGEANYKLRPWLDANAQGWITLATGKAVMDDYDWLVPGQKHWSHWSHHNDTDLRQGNEFDLSLRAWFLQKPSYQLAGLIGYQRTLFSFLAKGGCYNYDNGNSIGCFADNEKGIGYKQTFKTPYLGIAGKYLVKAFEINGLFKFSNEVNARDVDQHFQRNLTFKEGSNHFKFYNLTVNTGYHVKPHIKLFAEGDFNYFPHKKTSTSIRDNSSGEMAFTGSGSSGLNNKYLIISLGVQYTGMAG</sequence>
<dbReference type="GO" id="GO:0006508">
    <property type="term" value="P:proteolysis"/>
    <property type="evidence" value="ECO:0007669"/>
    <property type="project" value="InterPro"/>
</dbReference>
<dbReference type="OrthoDB" id="2112810at2"/>
<feature type="chain" id="PRO_5003521234" evidence="2">
    <location>
        <begin position="22"/>
        <end position="310"/>
    </location>
</feature>
<keyword evidence="2" id="KW-0732">Signal</keyword>
<dbReference type="eggNOG" id="COG4571">
    <property type="taxonomic scope" value="Bacteria"/>
</dbReference>
<evidence type="ECO:0000256" key="1">
    <source>
        <dbReference type="PIRSR" id="PIRSR001522-1"/>
    </source>
</evidence>
<feature type="active site" evidence="1">
    <location>
        <position position="101"/>
    </location>
</feature>
<keyword evidence="4" id="KW-1185">Reference proteome</keyword>
<dbReference type="FunCoup" id="G9EMF4">
    <property type="interactions" value="10"/>
</dbReference>
<dbReference type="InterPro" id="IPR020080">
    <property type="entry name" value="OM_adhesin/peptidase_omptin"/>
</dbReference>
<dbReference type="RefSeq" id="WP_006870352.1">
    <property type="nucleotide sequence ID" value="NZ_JH413813.1"/>
</dbReference>
<evidence type="ECO:0000313" key="4">
    <source>
        <dbReference type="Proteomes" id="UP000002770"/>
    </source>
</evidence>
<proteinExistence type="predicted"/>
<protein>
    <submittedName>
        <fullName evidence="3">Uncharacterized protein</fullName>
    </submittedName>
</protein>
<organism evidence="3 4">
    <name type="scientific">Legionella drancourtii LLAP12</name>
    <dbReference type="NCBI Taxonomy" id="658187"/>
    <lineage>
        <taxon>Bacteria</taxon>
        <taxon>Pseudomonadati</taxon>
        <taxon>Pseudomonadota</taxon>
        <taxon>Gammaproteobacteria</taxon>
        <taxon>Legionellales</taxon>
        <taxon>Legionellaceae</taxon>
        <taxon>Legionella</taxon>
    </lineage>
</organism>
<gene>
    <name evidence="3" type="ORF">LDG_6420</name>
</gene>
<dbReference type="GO" id="GO:0004190">
    <property type="term" value="F:aspartic-type endopeptidase activity"/>
    <property type="evidence" value="ECO:0007669"/>
    <property type="project" value="InterPro"/>
</dbReference>
<dbReference type="Proteomes" id="UP000002770">
    <property type="component" value="Unassembled WGS sequence"/>
</dbReference>
<reference evidence="3 4" key="1">
    <citation type="journal article" date="2011" name="BMC Genomics">
        <title>Insight into cross-talk between intra-amoebal pathogens.</title>
        <authorList>
            <person name="Gimenez G."/>
            <person name="Bertelli C."/>
            <person name="Moliner C."/>
            <person name="Robert C."/>
            <person name="Raoult D."/>
            <person name="Fournier P.E."/>
            <person name="Greub G."/>
        </authorList>
    </citation>
    <scope>NUCLEOTIDE SEQUENCE [LARGE SCALE GENOMIC DNA]</scope>
    <source>
        <strain evidence="3 4">LLAP12</strain>
    </source>
</reference>
<feature type="active site" evidence="1">
    <location>
        <position position="221"/>
    </location>
</feature>